<dbReference type="AlphaFoldDB" id="A0A2Z6LQ03"/>
<dbReference type="EMBL" id="DF973222">
    <property type="protein sequence ID" value="GAU20914.1"/>
    <property type="molecule type" value="Genomic_DNA"/>
</dbReference>
<sequence>MQGVEVSIMQGETYLRNLHEQMRKDHINNAHETSGVVLTVWMITFDSRLEDILNSPSGREVHVLLWCRFVDTWLIMFLSS</sequence>
<keyword evidence="2" id="KW-1185">Reference proteome</keyword>
<dbReference type="OrthoDB" id="10472104at2759"/>
<proteinExistence type="predicted"/>
<gene>
    <name evidence="1" type="ORF">TSUD_24770</name>
</gene>
<accession>A0A2Z6LQ03</accession>
<evidence type="ECO:0000313" key="2">
    <source>
        <dbReference type="Proteomes" id="UP000242715"/>
    </source>
</evidence>
<reference evidence="2" key="1">
    <citation type="journal article" date="2017" name="Front. Plant Sci.">
        <title>Climate Clever Clovers: New Paradigm to Reduce the Environmental Footprint of Ruminants by Breeding Low Methanogenic Forages Utilizing Haplotype Variation.</title>
        <authorList>
            <person name="Kaur P."/>
            <person name="Appels R."/>
            <person name="Bayer P.E."/>
            <person name="Keeble-Gagnere G."/>
            <person name="Wang J."/>
            <person name="Hirakawa H."/>
            <person name="Shirasawa K."/>
            <person name="Vercoe P."/>
            <person name="Stefanova K."/>
            <person name="Durmic Z."/>
            <person name="Nichols P."/>
            <person name="Revell C."/>
            <person name="Isobe S.N."/>
            <person name="Edwards D."/>
            <person name="Erskine W."/>
        </authorList>
    </citation>
    <scope>NUCLEOTIDE SEQUENCE [LARGE SCALE GENOMIC DNA]</scope>
    <source>
        <strain evidence="2">cv. Daliak</strain>
    </source>
</reference>
<dbReference type="Proteomes" id="UP000242715">
    <property type="component" value="Unassembled WGS sequence"/>
</dbReference>
<protein>
    <submittedName>
        <fullName evidence="1">Uncharacterized protein</fullName>
    </submittedName>
</protein>
<organism evidence="1 2">
    <name type="scientific">Trifolium subterraneum</name>
    <name type="common">Subterranean clover</name>
    <dbReference type="NCBI Taxonomy" id="3900"/>
    <lineage>
        <taxon>Eukaryota</taxon>
        <taxon>Viridiplantae</taxon>
        <taxon>Streptophyta</taxon>
        <taxon>Embryophyta</taxon>
        <taxon>Tracheophyta</taxon>
        <taxon>Spermatophyta</taxon>
        <taxon>Magnoliopsida</taxon>
        <taxon>eudicotyledons</taxon>
        <taxon>Gunneridae</taxon>
        <taxon>Pentapetalae</taxon>
        <taxon>rosids</taxon>
        <taxon>fabids</taxon>
        <taxon>Fabales</taxon>
        <taxon>Fabaceae</taxon>
        <taxon>Papilionoideae</taxon>
        <taxon>50 kb inversion clade</taxon>
        <taxon>NPAAA clade</taxon>
        <taxon>Hologalegina</taxon>
        <taxon>IRL clade</taxon>
        <taxon>Trifolieae</taxon>
        <taxon>Trifolium</taxon>
    </lineage>
</organism>
<evidence type="ECO:0000313" key="1">
    <source>
        <dbReference type="EMBL" id="GAU20914.1"/>
    </source>
</evidence>
<name>A0A2Z6LQ03_TRISU</name>